<dbReference type="FunFam" id="2.120.10.30:FF:000189">
    <property type="entry name" value="Acylaminoacyl-peptide hydrolase"/>
    <property type="match status" value="1"/>
</dbReference>
<dbReference type="GO" id="GO:0004252">
    <property type="term" value="F:serine-type endopeptidase activity"/>
    <property type="evidence" value="ECO:0007669"/>
    <property type="project" value="TreeGrafter"/>
</dbReference>
<organism evidence="10 11">
    <name type="scientific">Eublepharis macularius</name>
    <name type="common">Leopard gecko</name>
    <name type="synonym">Cyrtodactylus macularius</name>
    <dbReference type="NCBI Taxonomy" id="481883"/>
    <lineage>
        <taxon>Eukaryota</taxon>
        <taxon>Metazoa</taxon>
        <taxon>Chordata</taxon>
        <taxon>Craniata</taxon>
        <taxon>Vertebrata</taxon>
        <taxon>Euteleostomi</taxon>
        <taxon>Lepidosauria</taxon>
        <taxon>Squamata</taxon>
        <taxon>Bifurcata</taxon>
        <taxon>Gekkota</taxon>
        <taxon>Eublepharidae</taxon>
        <taxon>Eublepharinae</taxon>
        <taxon>Eublepharis</taxon>
    </lineage>
</organism>
<dbReference type="InterPro" id="IPR029058">
    <property type="entry name" value="AB_hydrolase_fold"/>
</dbReference>
<evidence type="ECO:0000313" key="11">
    <source>
        <dbReference type="RefSeq" id="XP_054832027.1"/>
    </source>
</evidence>
<dbReference type="KEGG" id="emc:129327419"/>
<evidence type="ECO:0000256" key="3">
    <source>
        <dbReference type="ARBA" id="ARBA00010040"/>
    </source>
</evidence>
<evidence type="ECO:0000256" key="5">
    <source>
        <dbReference type="ARBA" id="ARBA00012917"/>
    </source>
</evidence>
<evidence type="ECO:0000313" key="10">
    <source>
        <dbReference type="Proteomes" id="UP001190640"/>
    </source>
</evidence>
<gene>
    <name evidence="11" type="primary">LOC129327419</name>
</gene>
<dbReference type="Pfam" id="PF00326">
    <property type="entry name" value="Peptidase_S9"/>
    <property type="match status" value="1"/>
</dbReference>
<dbReference type="Pfam" id="PF19283">
    <property type="entry name" value="APEH_N"/>
    <property type="match status" value="1"/>
</dbReference>
<feature type="domain" description="Peptidase S9 prolyl oligopeptidase catalytic" evidence="8">
    <location>
        <begin position="507"/>
        <end position="716"/>
    </location>
</feature>
<name>A0AA97J5W1_EUBMA</name>
<comment type="subunit">
    <text evidence="4">Homotetramer.</text>
</comment>
<evidence type="ECO:0000256" key="7">
    <source>
        <dbReference type="ARBA" id="ARBA00022801"/>
    </source>
</evidence>
<comment type="subcellular location">
    <subcellularLocation>
        <location evidence="2">Cytoplasm</location>
    </subcellularLocation>
</comment>
<dbReference type="FunFam" id="3.40.50.1820:FF:000043">
    <property type="entry name" value="acylamino-acid-releasing enzyme"/>
    <property type="match status" value="1"/>
</dbReference>
<feature type="domain" description="Acylamino-acid-releasing enzyme N-terminal" evidence="9">
    <location>
        <begin position="46"/>
        <end position="437"/>
    </location>
</feature>
<comment type="similarity">
    <text evidence="3">Belongs to the peptidase S9C family.</text>
</comment>
<dbReference type="InterPro" id="IPR001375">
    <property type="entry name" value="Peptidase_S9_cat"/>
</dbReference>
<proteinExistence type="inferred from homology"/>
<dbReference type="GO" id="GO:0008242">
    <property type="term" value="F:omega peptidase activity"/>
    <property type="evidence" value="ECO:0007669"/>
    <property type="project" value="UniProtKB-EC"/>
</dbReference>
<dbReference type="EC" id="3.4.19.1" evidence="5"/>
<accession>A0AA97J5W1</accession>
<keyword evidence="10" id="KW-1185">Reference proteome</keyword>
<evidence type="ECO:0000259" key="9">
    <source>
        <dbReference type="Pfam" id="PF19283"/>
    </source>
</evidence>
<dbReference type="GO" id="GO:0005737">
    <property type="term" value="C:cytoplasm"/>
    <property type="evidence" value="ECO:0007669"/>
    <property type="project" value="UniProtKB-SubCell"/>
</dbReference>
<dbReference type="GeneID" id="129327419"/>
<reference evidence="11" key="1">
    <citation type="submission" date="2025-08" db="UniProtKB">
        <authorList>
            <consortium name="RefSeq"/>
        </authorList>
    </citation>
    <scope>IDENTIFICATION</scope>
    <source>
        <tissue evidence="11">Blood</tissue>
    </source>
</reference>
<evidence type="ECO:0000259" key="8">
    <source>
        <dbReference type="Pfam" id="PF00326"/>
    </source>
</evidence>
<dbReference type="SUPFAM" id="SSF82171">
    <property type="entry name" value="DPP6 N-terminal domain-like"/>
    <property type="match status" value="1"/>
</dbReference>
<dbReference type="InterPro" id="IPR045550">
    <property type="entry name" value="AARE_N"/>
</dbReference>
<comment type="catalytic activity">
    <reaction evidence="1">
        <text>Cleavage of an N-acetyl or N-formyl amino acid from the N-terminus of a polypeptide.</text>
        <dbReference type="EC" id="3.4.19.1"/>
    </reaction>
</comment>
<evidence type="ECO:0000256" key="4">
    <source>
        <dbReference type="ARBA" id="ARBA00011881"/>
    </source>
</evidence>
<dbReference type="SUPFAM" id="SSF53474">
    <property type="entry name" value="alpha/beta-Hydrolases"/>
    <property type="match status" value="1"/>
</dbReference>
<evidence type="ECO:0000256" key="1">
    <source>
        <dbReference type="ARBA" id="ARBA00000721"/>
    </source>
</evidence>
<evidence type="ECO:0000256" key="2">
    <source>
        <dbReference type="ARBA" id="ARBA00004496"/>
    </source>
</evidence>
<sequence>MPGGSGPIGGVYQELSQFPSATYARVGVGFAGCRGAKFLPLYSEWCQPDLGSCEQLRFSRQHILHHDGSAVISVTPVGMPAEIRDQLLSQVSPTGTHKAVLTHHLETGQKQEVMEVWSNSGRVKSVNLTVQDKHGRVCTDEQFGCLAWSSSETRILYVAERKRPKMQPLFFHDRSSQAGEKPGEARKGEQFVYYDNWGEMLSDCSAPVLCVLDLETSEISVSGGIPEHISPGQALWFPDDNGIVFVGWWHEPFRLGLRACSNRRSALFLLEVSGSSCELLSSDCQAVSSPRLSPEGTHLLYLEGPVFGPHRQCLKLQLLNWQTKLTSTVVDVVRTATAGFWGIYSGALPQLCWATDNRRVLLSTPQKSRKELLVVDTRLGSVKCITAGSPEGSWTLLGIQQDLLVVSCSSPSCPPSLKVGVLPPAGRELELQWMSVVETSVLPDLEWKILTVQPPVTEEGIAYTDQAFEALLLRPQGSPQGQKDFPLIVSPHGGPHAVFEACWHPTMACLCQLGFAVLMVNYRGSLGFGQASIDSLISRVGVQDVEDTQLAVELALQSEPLDPNRIALLGGSHGGFICCHILGRYPKMYKACAVRSPVINMATLLGTSDIPDWRYTSLGLPYCFERIPSEEDLVTMLRHSPIIHAAKVFTPLLLCVGGKDRRVSPYQAVEYYRVLQARGIPVRLLWYPEGNHTLSGVQTEADFFMNCAQWIIQHLSVEAAAGNLQTSEKAEL</sequence>
<dbReference type="AlphaFoldDB" id="A0AA97J5W1"/>
<evidence type="ECO:0000256" key="6">
    <source>
        <dbReference type="ARBA" id="ARBA00022490"/>
    </source>
</evidence>
<dbReference type="PANTHER" id="PTHR42776:SF4">
    <property type="entry name" value="ACYLAMINO-ACID-RELEASING ENZYME"/>
    <property type="match status" value="1"/>
</dbReference>
<dbReference type="Gene3D" id="3.40.50.1820">
    <property type="entry name" value="alpha/beta hydrolase"/>
    <property type="match status" value="1"/>
</dbReference>
<dbReference type="GO" id="GO:0006508">
    <property type="term" value="P:proteolysis"/>
    <property type="evidence" value="ECO:0007669"/>
    <property type="project" value="InterPro"/>
</dbReference>
<keyword evidence="7" id="KW-0378">Hydrolase</keyword>
<dbReference type="PANTHER" id="PTHR42776">
    <property type="entry name" value="SERINE PEPTIDASE S9 FAMILY MEMBER"/>
    <property type="match status" value="1"/>
</dbReference>
<protein>
    <recommendedName>
        <fullName evidence="5">acylaminoacyl-peptidase</fullName>
        <ecNumber evidence="5">3.4.19.1</ecNumber>
    </recommendedName>
</protein>
<dbReference type="RefSeq" id="XP_054832027.1">
    <property type="nucleotide sequence ID" value="XM_054976052.1"/>
</dbReference>
<dbReference type="Proteomes" id="UP001190640">
    <property type="component" value="Chromosome 4"/>
</dbReference>
<keyword evidence="6" id="KW-0963">Cytoplasm</keyword>